<proteinExistence type="inferred from homology"/>
<dbReference type="Proteomes" id="UP000318571">
    <property type="component" value="Chromosome 8"/>
</dbReference>
<evidence type="ECO:0000256" key="1">
    <source>
        <dbReference type="ARBA" id="ARBA00004123"/>
    </source>
</evidence>
<evidence type="ECO:0000313" key="6">
    <source>
        <dbReference type="Proteomes" id="UP000318571"/>
    </source>
</evidence>
<dbReference type="EMBL" id="VCGU01000459">
    <property type="protein sequence ID" value="TRY62009.1"/>
    <property type="molecule type" value="Genomic_DNA"/>
</dbReference>
<dbReference type="GO" id="GO:0016180">
    <property type="term" value="P:snRNA processing"/>
    <property type="evidence" value="ECO:0007669"/>
    <property type="project" value="InterPro"/>
</dbReference>
<evidence type="ECO:0000256" key="2">
    <source>
        <dbReference type="ARBA" id="ARBA00010391"/>
    </source>
</evidence>
<accession>A0A553N9D5</accession>
<dbReference type="PANTHER" id="PTHR16055:SF2">
    <property type="entry name" value="INTEGRATOR COMPLEX SUBUNIT 10"/>
    <property type="match status" value="1"/>
</dbReference>
<gene>
    <name evidence="5" type="ORF">TCAL_07452</name>
</gene>
<keyword evidence="4" id="KW-0539">Nucleus</keyword>
<dbReference type="GO" id="GO:0032039">
    <property type="term" value="C:integrator complex"/>
    <property type="evidence" value="ECO:0007669"/>
    <property type="project" value="InterPro"/>
</dbReference>
<sequence length="705" mass="79922">MGVKTREGDLSHLNDVDYLVSRSKELRVKDPDRSKSWMLTAQMMFPKNFAIQYEAYQVEKTAGNAMEAGKFLKHLFEHFHGSDGPSEAVLLEEIHQLVTGLQNQEATRDEPDILGRIFEQLPTDTRKKILLESASKANDTLTYAKQFMLAFTRFPELIPSYGSNFLSVVVSKCPTKSVSVDPLLELLVKEACPQLLGVTQLKIEVSMLDDILYHTIDYLSHQVLAARNQLKDGASTNSPSDIWVIVFGFLEEIGQRMGWSLTEDLNEVLPEVLWQRVHSFSQQNVAKQDSEAQNQLFFLATILFLRSLSEFATDSWEQTLEPAILVEAFIAHQSEETKPKNHPKRRRTTEDERRFPLVTHGDRHLSNGEHPSVMVASFLRAYRYYDLIHSEPGLNAMFQQLRGITQTLASFCVDVAQYQGRFRDALSILRSQPTPHIPAKICRNHVKLATIQFSLGEYHATADHLIEAVANLPPVISENEKPNLPAILIGSALKQPSAVKTRHVHFLPFTRHHILAYCARILIYILKDRALQPTSPNNDITLGHVLVLLQYIFPEEKDLMLMMVHKIKQKDAFSYPLFSSYIVQIELLEEFAHLLGDPTCKVALDLSPSGGLQSGNQSQRRVGTRGANRGEKEEVRTAIVKQVAKSQEPLDELLISFLEENHDSILECLQFLSSPIQMEHMEQTRIVCQLIRDGSWVIVLGRSTL</sequence>
<dbReference type="PANTHER" id="PTHR16055">
    <property type="entry name" value="INTEGRATOR COMPLEX SUBUNIT 10"/>
    <property type="match status" value="1"/>
</dbReference>
<evidence type="ECO:0000313" key="5">
    <source>
        <dbReference type="EMBL" id="TRY62009.1"/>
    </source>
</evidence>
<organism evidence="5 6">
    <name type="scientific">Tigriopus californicus</name>
    <name type="common">Marine copepod</name>
    <dbReference type="NCBI Taxonomy" id="6832"/>
    <lineage>
        <taxon>Eukaryota</taxon>
        <taxon>Metazoa</taxon>
        <taxon>Ecdysozoa</taxon>
        <taxon>Arthropoda</taxon>
        <taxon>Crustacea</taxon>
        <taxon>Multicrustacea</taxon>
        <taxon>Hexanauplia</taxon>
        <taxon>Copepoda</taxon>
        <taxon>Harpacticoida</taxon>
        <taxon>Harpacticidae</taxon>
        <taxon>Tigriopus</taxon>
    </lineage>
</organism>
<dbReference type="STRING" id="6832.A0A553N9D5"/>
<comment type="similarity">
    <text evidence="2">Belongs to the Integrator subunit 10 family.</text>
</comment>
<evidence type="ECO:0000256" key="4">
    <source>
        <dbReference type="ARBA" id="ARBA00023242"/>
    </source>
</evidence>
<comment type="subcellular location">
    <subcellularLocation>
        <location evidence="1">Nucleus</location>
    </subcellularLocation>
</comment>
<dbReference type="AlphaFoldDB" id="A0A553N9D5"/>
<dbReference type="OMA" id="AVQIACH"/>
<protein>
    <recommendedName>
        <fullName evidence="3">Integrator complex subunit 10</fullName>
    </recommendedName>
</protein>
<dbReference type="InterPro" id="IPR026164">
    <property type="entry name" value="Int_cplx_su10"/>
</dbReference>
<keyword evidence="6" id="KW-1185">Reference proteome</keyword>
<dbReference type="Pfam" id="PF21045">
    <property type="entry name" value="INT10"/>
    <property type="match status" value="2"/>
</dbReference>
<comment type="caution">
    <text evidence="5">The sequence shown here is derived from an EMBL/GenBank/DDBJ whole genome shotgun (WGS) entry which is preliminary data.</text>
</comment>
<dbReference type="PRINTS" id="PR02106">
    <property type="entry name" value="INTSUBUNIT10"/>
</dbReference>
<reference evidence="5 6" key="1">
    <citation type="journal article" date="2018" name="Nat. Ecol. Evol.">
        <title>Genomic signatures of mitonuclear coevolution across populations of Tigriopus californicus.</title>
        <authorList>
            <person name="Barreto F.S."/>
            <person name="Watson E.T."/>
            <person name="Lima T.G."/>
            <person name="Willett C.S."/>
            <person name="Edmands S."/>
            <person name="Li W."/>
            <person name="Burton R.S."/>
        </authorList>
    </citation>
    <scope>NUCLEOTIDE SEQUENCE [LARGE SCALE GENOMIC DNA]</scope>
    <source>
        <strain evidence="5 6">San Diego</strain>
    </source>
</reference>
<evidence type="ECO:0000256" key="3">
    <source>
        <dbReference type="ARBA" id="ARBA00016811"/>
    </source>
</evidence>
<name>A0A553N9D5_TIGCA</name>